<keyword evidence="2" id="KW-1185">Reference proteome</keyword>
<organism evidence="1 2">
    <name type="scientific">Congregibacter brevis</name>
    <dbReference type="NCBI Taxonomy" id="3081201"/>
    <lineage>
        <taxon>Bacteria</taxon>
        <taxon>Pseudomonadati</taxon>
        <taxon>Pseudomonadota</taxon>
        <taxon>Gammaproteobacteria</taxon>
        <taxon>Cellvibrionales</taxon>
        <taxon>Halieaceae</taxon>
        <taxon>Congregibacter</taxon>
    </lineage>
</organism>
<dbReference type="RefSeq" id="WP_407329267.1">
    <property type="nucleotide sequence ID" value="NZ_CP136865.1"/>
</dbReference>
<evidence type="ECO:0000313" key="2">
    <source>
        <dbReference type="Proteomes" id="UP001626549"/>
    </source>
</evidence>
<dbReference type="EMBL" id="CP136865">
    <property type="protein sequence ID" value="WOJ98084.1"/>
    <property type="molecule type" value="Genomic_DNA"/>
</dbReference>
<evidence type="ECO:0000313" key="1">
    <source>
        <dbReference type="EMBL" id="WOJ98084.1"/>
    </source>
</evidence>
<gene>
    <name evidence="1" type="ORF">R0137_05785</name>
</gene>
<sequence>MAFNLCPFAKRELDRGSVAFTLSDADDEEALLTDLAQELQRLEDCPEAETVFIVHPKVLNDFYDFNDFLGRCDALLKQMKLEGIYQIASFHPHYQFAGTELDDAENYSNRSPYPMLHLLREESVERAIAGHPDIASVPADNIRTLNRLGRERLQSLLQSCVDE</sequence>
<dbReference type="InterPro" id="IPR009858">
    <property type="entry name" value="DUF1415"/>
</dbReference>
<accession>A0ABZ0IGW6</accession>
<dbReference type="Pfam" id="PF07209">
    <property type="entry name" value="DUF1415"/>
    <property type="match status" value="1"/>
</dbReference>
<protein>
    <submittedName>
        <fullName evidence="1">DUF1415 domain-containing protein</fullName>
    </submittedName>
</protein>
<proteinExistence type="predicted"/>
<name>A0ABZ0IGW6_9GAMM</name>
<dbReference type="Proteomes" id="UP001626549">
    <property type="component" value="Chromosome"/>
</dbReference>
<reference evidence="1 2" key="1">
    <citation type="submission" date="2023-10" db="EMBL/GenBank/DDBJ databases">
        <title>Two novel species belonging to the OM43/NOR5 clade.</title>
        <authorList>
            <person name="Park M."/>
        </authorList>
    </citation>
    <scope>NUCLEOTIDE SEQUENCE [LARGE SCALE GENOMIC DNA]</scope>
    <source>
        <strain evidence="1 2">IMCC45268</strain>
    </source>
</reference>